<comment type="caution">
    <text evidence="1">The sequence shown here is derived from an EMBL/GenBank/DDBJ whole genome shotgun (WGS) entry which is preliminary data.</text>
</comment>
<evidence type="ECO:0000313" key="2">
    <source>
        <dbReference type="Proteomes" id="UP001320706"/>
    </source>
</evidence>
<protein>
    <submittedName>
        <fullName evidence="1">Uncharacterized protein</fullName>
    </submittedName>
</protein>
<proteinExistence type="predicted"/>
<accession>A0ACC3SAW1</accession>
<keyword evidence="2" id="KW-1185">Reference proteome</keyword>
<dbReference type="EMBL" id="JAMKPW020000024">
    <property type="protein sequence ID" value="KAK8205531.1"/>
    <property type="molecule type" value="Genomic_DNA"/>
</dbReference>
<dbReference type="Proteomes" id="UP001320706">
    <property type="component" value="Unassembled WGS sequence"/>
</dbReference>
<organism evidence="1 2">
    <name type="scientific">Zalaria obscura</name>
    <dbReference type="NCBI Taxonomy" id="2024903"/>
    <lineage>
        <taxon>Eukaryota</taxon>
        <taxon>Fungi</taxon>
        <taxon>Dikarya</taxon>
        <taxon>Ascomycota</taxon>
        <taxon>Pezizomycotina</taxon>
        <taxon>Dothideomycetes</taxon>
        <taxon>Dothideomycetidae</taxon>
        <taxon>Dothideales</taxon>
        <taxon>Zalariaceae</taxon>
        <taxon>Zalaria</taxon>
    </lineage>
</organism>
<name>A0ACC3SAW1_9PEZI</name>
<gene>
    <name evidence="1" type="ORF">M8818_004900</name>
</gene>
<reference evidence="1" key="1">
    <citation type="submission" date="2024-02" db="EMBL/GenBank/DDBJ databases">
        <title>Metagenome Assembled Genome of Zalaria obscura JY119.</title>
        <authorList>
            <person name="Vighnesh L."/>
            <person name="Jagadeeshwari U."/>
            <person name="Venkata Ramana C."/>
            <person name="Sasikala C."/>
        </authorList>
    </citation>
    <scope>NUCLEOTIDE SEQUENCE</scope>
    <source>
        <strain evidence="1">JY119</strain>
    </source>
</reference>
<evidence type="ECO:0000313" key="1">
    <source>
        <dbReference type="EMBL" id="KAK8205531.1"/>
    </source>
</evidence>
<sequence length="272" mass="29211">MSLVRAFTTRRNRPEISAPFMSRAASQRSPGKPVVRSQISSPVALISTTNVLSYDAPNILGTAPIPGARNTSSASSVSSSHSSADDSDGGSSNDMRSSGTLTDASSVDEPITPGSPEPNHLSCYFKPAVTTSNPASAVSSPRPSFDAPAIPRRAPSHSKKAHVQLSRKRSVQRMVNPPSTAQEMARHSTDMFSKEIDAPNTHPFGRELEQLNEVAEEFGSAVRDAEADADRVFMEAHGLEQYGATDYMTEIQDLLSSILEEECSGVQYADWI</sequence>